<dbReference type="PROSITE" id="PS51379">
    <property type="entry name" value="4FE4S_FER_2"/>
    <property type="match status" value="1"/>
</dbReference>
<dbReference type="Proteomes" id="UP000355283">
    <property type="component" value="Unassembled WGS sequence"/>
</dbReference>
<evidence type="ECO:0000313" key="7">
    <source>
        <dbReference type="Proteomes" id="UP000355283"/>
    </source>
</evidence>
<dbReference type="SUPFAM" id="SSF54862">
    <property type="entry name" value="4Fe-4S ferredoxins"/>
    <property type="match status" value="1"/>
</dbReference>
<feature type="region of interest" description="Disordered" evidence="4">
    <location>
        <begin position="242"/>
        <end position="304"/>
    </location>
</feature>
<evidence type="ECO:0000256" key="1">
    <source>
        <dbReference type="ARBA" id="ARBA00022723"/>
    </source>
</evidence>
<evidence type="ECO:0000256" key="2">
    <source>
        <dbReference type="ARBA" id="ARBA00023004"/>
    </source>
</evidence>
<feature type="domain" description="4Fe-4S ferredoxin-type" evidence="5">
    <location>
        <begin position="110"/>
        <end position="138"/>
    </location>
</feature>
<feature type="compositionally biased region" description="Basic residues" evidence="4">
    <location>
        <begin position="294"/>
        <end position="304"/>
    </location>
</feature>
<feature type="region of interest" description="Disordered" evidence="4">
    <location>
        <begin position="1"/>
        <end position="59"/>
    </location>
</feature>
<evidence type="ECO:0000259" key="5">
    <source>
        <dbReference type="PROSITE" id="PS51379"/>
    </source>
</evidence>
<proteinExistence type="predicted"/>
<protein>
    <recommendedName>
        <fullName evidence="5">4Fe-4S ferredoxin-type domain-containing protein</fullName>
    </recommendedName>
</protein>
<dbReference type="AlphaFoldDB" id="A0A4D9D529"/>
<name>A0A4D9D529_9STRA</name>
<dbReference type="GO" id="GO:0005506">
    <property type="term" value="F:iron ion binding"/>
    <property type="evidence" value="ECO:0007669"/>
    <property type="project" value="InterPro"/>
</dbReference>
<keyword evidence="3" id="KW-0411">Iron-sulfur</keyword>
<dbReference type="PRINTS" id="PR00352">
    <property type="entry name" value="3FE4SFRDOXIN"/>
</dbReference>
<gene>
    <name evidence="6" type="ORF">NSK_003536</name>
</gene>
<dbReference type="InterPro" id="IPR001080">
    <property type="entry name" value="3Fe4S_ferredoxin"/>
</dbReference>
<keyword evidence="7" id="KW-1185">Reference proteome</keyword>
<dbReference type="PANTHER" id="PTHR44579">
    <property type="entry name" value="OS01G0730500 PROTEIN"/>
    <property type="match status" value="1"/>
</dbReference>
<organism evidence="6 7">
    <name type="scientific">Nannochloropsis salina CCMP1776</name>
    <dbReference type="NCBI Taxonomy" id="1027361"/>
    <lineage>
        <taxon>Eukaryota</taxon>
        <taxon>Sar</taxon>
        <taxon>Stramenopiles</taxon>
        <taxon>Ochrophyta</taxon>
        <taxon>Eustigmatophyceae</taxon>
        <taxon>Eustigmatales</taxon>
        <taxon>Monodopsidaceae</taxon>
        <taxon>Microchloropsis</taxon>
        <taxon>Microchloropsis salina</taxon>
    </lineage>
</organism>
<dbReference type="PANTHER" id="PTHR44579:SF2">
    <property type="entry name" value="OS01G0730500 PROTEIN"/>
    <property type="match status" value="1"/>
</dbReference>
<dbReference type="Pfam" id="PF13370">
    <property type="entry name" value="Fer4_13"/>
    <property type="match status" value="1"/>
</dbReference>
<keyword evidence="2" id="KW-0408">Iron</keyword>
<reference evidence="6 7" key="1">
    <citation type="submission" date="2019-01" db="EMBL/GenBank/DDBJ databases">
        <title>Nuclear Genome Assembly of the Microalgal Biofuel strain Nannochloropsis salina CCMP1776.</title>
        <authorList>
            <person name="Hovde B."/>
        </authorList>
    </citation>
    <scope>NUCLEOTIDE SEQUENCE [LARGE SCALE GENOMIC DNA]</scope>
    <source>
        <strain evidence="6 7">CCMP1776</strain>
    </source>
</reference>
<keyword evidence="1" id="KW-0479">Metal-binding</keyword>
<sequence>MLGNEMEGVNDKSGEEDGTGFSVVRKRGVVAGPGGYEDIGPEDMAELQRKQRQAEQASKMMASGASAAQLSAYTGIKLVELETGLKPKLQETPSHQFVDRDEEGTLKQARFVYVDEYTCIGCTNCAMTAPNTFYMDDEHGRARVFQQWKDRPRTIQTAIETCPVDCIHYVPFEELERLEKERAGMTINYKARLVGSDGLLSSSGGDQGMQEISGNKDFRCGNCPSRGCFNCPMFGVGENPEYQRKQRQIAQKRERRRASKDNSSEGGSGWLSSLTSAIQPPSPSPDAQGEKRSKGIQRRWQSRRLVRTLSHGGAGEDSRLMSQWQQIRAVHATRRQENVVVGGLVVAGGALALQYGLRAYKQWQAKKAAEGAEDKADGGKSGGGGGFSGGMSSLFAKRFYEGGFEDKMTRREAALILGVRDYEATTRPMMPLNLIFRP</sequence>
<dbReference type="GO" id="GO:0051536">
    <property type="term" value="F:iron-sulfur cluster binding"/>
    <property type="evidence" value="ECO:0007669"/>
    <property type="project" value="UniProtKB-KW"/>
</dbReference>
<evidence type="ECO:0000256" key="4">
    <source>
        <dbReference type="SAM" id="MobiDB-lite"/>
    </source>
</evidence>
<evidence type="ECO:0000313" key="6">
    <source>
        <dbReference type="EMBL" id="TFJ85113.1"/>
    </source>
</evidence>
<dbReference type="InterPro" id="IPR017896">
    <property type="entry name" value="4Fe4S_Fe-S-bd"/>
</dbReference>
<dbReference type="GO" id="GO:0009055">
    <property type="term" value="F:electron transfer activity"/>
    <property type="evidence" value="ECO:0007669"/>
    <property type="project" value="InterPro"/>
</dbReference>
<evidence type="ECO:0000256" key="3">
    <source>
        <dbReference type="ARBA" id="ARBA00023014"/>
    </source>
</evidence>
<dbReference type="OrthoDB" id="376357at2759"/>
<dbReference type="Gene3D" id="3.30.70.20">
    <property type="match status" value="1"/>
</dbReference>
<comment type="caution">
    <text evidence="6">The sequence shown here is derived from an EMBL/GenBank/DDBJ whole genome shotgun (WGS) entry which is preliminary data.</text>
</comment>
<dbReference type="EMBL" id="SDOX01000016">
    <property type="protein sequence ID" value="TFJ85113.1"/>
    <property type="molecule type" value="Genomic_DNA"/>
</dbReference>
<accession>A0A4D9D529</accession>